<dbReference type="Gene3D" id="3.20.20.210">
    <property type="match status" value="1"/>
</dbReference>
<dbReference type="OrthoDB" id="1550967at2"/>
<dbReference type="Proteomes" id="UP000264141">
    <property type="component" value="Unassembled WGS sequence"/>
</dbReference>
<proteinExistence type="predicted"/>
<dbReference type="GO" id="GO:0006779">
    <property type="term" value="P:porphyrin-containing compound biosynthetic process"/>
    <property type="evidence" value="ECO:0007669"/>
    <property type="project" value="InterPro"/>
</dbReference>
<dbReference type="EMBL" id="DPBP01000030">
    <property type="protein sequence ID" value="HCE17688.1"/>
    <property type="molecule type" value="Genomic_DNA"/>
</dbReference>
<protein>
    <recommendedName>
        <fullName evidence="1">Uroporphyrinogen decarboxylase (URO-D) domain-containing protein</fullName>
    </recommendedName>
</protein>
<organism evidence="2 3">
    <name type="scientific">Anaerolinea thermolimosa</name>
    <dbReference type="NCBI Taxonomy" id="229919"/>
    <lineage>
        <taxon>Bacteria</taxon>
        <taxon>Bacillati</taxon>
        <taxon>Chloroflexota</taxon>
        <taxon>Anaerolineae</taxon>
        <taxon>Anaerolineales</taxon>
        <taxon>Anaerolineaceae</taxon>
        <taxon>Anaerolinea</taxon>
    </lineage>
</organism>
<dbReference type="InterPro" id="IPR000257">
    <property type="entry name" value="Uroporphyrinogen_deCOase"/>
</dbReference>
<gene>
    <name evidence="2" type="ORF">DEQ80_07505</name>
</gene>
<evidence type="ECO:0000259" key="1">
    <source>
        <dbReference type="Pfam" id="PF01208"/>
    </source>
</evidence>
<reference evidence="2 3" key="1">
    <citation type="journal article" date="2018" name="Nat. Biotechnol.">
        <title>A standardized bacterial taxonomy based on genome phylogeny substantially revises the tree of life.</title>
        <authorList>
            <person name="Parks D.H."/>
            <person name="Chuvochina M."/>
            <person name="Waite D.W."/>
            <person name="Rinke C."/>
            <person name="Skarshewski A."/>
            <person name="Chaumeil P.A."/>
            <person name="Hugenholtz P."/>
        </authorList>
    </citation>
    <scope>NUCLEOTIDE SEQUENCE [LARGE SCALE GENOMIC DNA]</scope>
    <source>
        <strain evidence="2">UBA8781</strain>
    </source>
</reference>
<evidence type="ECO:0000313" key="2">
    <source>
        <dbReference type="EMBL" id="HCE17688.1"/>
    </source>
</evidence>
<feature type="domain" description="Uroporphyrinogen decarboxylase (URO-D)" evidence="1">
    <location>
        <begin position="146"/>
        <end position="262"/>
    </location>
</feature>
<dbReference type="RefSeq" id="WP_062196416.1">
    <property type="nucleotide sequence ID" value="NZ_DF967967.1"/>
</dbReference>
<evidence type="ECO:0000313" key="3">
    <source>
        <dbReference type="Proteomes" id="UP000264141"/>
    </source>
</evidence>
<dbReference type="SUPFAM" id="SSF51726">
    <property type="entry name" value="UROD/MetE-like"/>
    <property type="match status" value="1"/>
</dbReference>
<comment type="caution">
    <text evidence="2">The sequence shown here is derived from an EMBL/GenBank/DDBJ whole genome shotgun (WGS) entry which is preliminary data.</text>
</comment>
<accession>A0A3D1JIU3</accession>
<dbReference type="GO" id="GO:0004853">
    <property type="term" value="F:uroporphyrinogen decarboxylase activity"/>
    <property type="evidence" value="ECO:0007669"/>
    <property type="project" value="InterPro"/>
</dbReference>
<name>A0A3D1JIU3_9CHLR</name>
<dbReference type="Pfam" id="PF01208">
    <property type="entry name" value="URO-D"/>
    <property type="match status" value="1"/>
</dbReference>
<dbReference type="STRING" id="229919.GCA_001050195_03498"/>
<sequence length="352" mass="39617">MNRRERLLTVLRGGMADRIPWNCYAWLVPQNEASRRLQEKGLSLMGTRRIFREVVSGASIREETTLEGGETIYHTVIETPVGTLTQRAIREKGYGSLWIREYFIKGVQDYPAVEYLFRHTLCEPDYAPWIEADREMGEAGIVVGEIMPVPIMTLMVNWMGVEGLAEGIYEHTAEFEALLDALTGLYMQQMQIAAESPAEIIWFGDNVTGTIISPRLFERYLAPTYARALEVLRPAGKIPIAHYDGSNRPLVKCLARTALPVIEAFTPPPGGDLSVVEAKAAWPDKVVWVNFPAGMFLEEEEVIFNYTLGLLEESAPGGRLVMGCTEDFPFEHFEKTFTAIGRALATYEGREW</sequence>
<dbReference type="AlphaFoldDB" id="A0A3D1JIU3"/>
<dbReference type="InterPro" id="IPR038071">
    <property type="entry name" value="UROD/MetE-like_sf"/>
</dbReference>